<accession>A0A8C9HTW7</accession>
<reference evidence="1" key="2">
    <citation type="submission" date="2025-09" db="UniProtKB">
        <authorList>
            <consortium name="Ensembl"/>
        </authorList>
    </citation>
    <scope>IDENTIFICATION</scope>
</reference>
<evidence type="ECO:0000313" key="2">
    <source>
        <dbReference type="Proteomes" id="UP000694416"/>
    </source>
</evidence>
<keyword evidence="2" id="KW-1185">Reference proteome</keyword>
<name>A0A8C9HTW7_9PRIM</name>
<reference evidence="1" key="1">
    <citation type="submission" date="2025-08" db="UniProtKB">
        <authorList>
            <consortium name="Ensembl"/>
        </authorList>
    </citation>
    <scope>IDENTIFICATION</scope>
</reference>
<dbReference type="Proteomes" id="UP000694416">
    <property type="component" value="Unplaced"/>
</dbReference>
<organism evidence="1 2">
    <name type="scientific">Piliocolobus tephrosceles</name>
    <name type="common">Ugandan red Colobus</name>
    <dbReference type="NCBI Taxonomy" id="591936"/>
    <lineage>
        <taxon>Eukaryota</taxon>
        <taxon>Metazoa</taxon>
        <taxon>Chordata</taxon>
        <taxon>Craniata</taxon>
        <taxon>Vertebrata</taxon>
        <taxon>Euteleostomi</taxon>
        <taxon>Mammalia</taxon>
        <taxon>Eutheria</taxon>
        <taxon>Euarchontoglires</taxon>
        <taxon>Primates</taxon>
        <taxon>Haplorrhini</taxon>
        <taxon>Catarrhini</taxon>
        <taxon>Cercopithecidae</taxon>
        <taxon>Colobinae</taxon>
        <taxon>Piliocolobus</taxon>
    </lineage>
</organism>
<dbReference type="Ensembl" id="ENSPTET00000036726.1">
    <property type="protein sequence ID" value="ENSPTEP00000026058.1"/>
    <property type="gene ID" value="ENSPTEG00000026195.1"/>
</dbReference>
<sequence length="16" mass="1890">MSPPGLPQEPVRQMHW</sequence>
<protein>
    <submittedName>
        <fullName evidence="1">Nudix hydrolase 7</fullName>
    </submittedName>
</protein>
<dbReference type="AlphaFoldDB" id="A0A8C9HTW7"/>
<gene>
    <name evidence="1" type="primary">NUDT7</name>
</gene>
<evidence type="ECO:0000313" key="1">
    <source>
        <dbReference type="Ensembl" id="ENSPTEP00000026058.1"/>
    </source>
</evidence>
<proteinExistence type="predicted"/>